<keyword evidence="2" id="KW-0547">Nucleotide-binding</keyword>
<dbReference type="PANTHER" id="PTHR43024:SF1">
    <property type="entry name" value="UDP-N-ACETYLMURAMOYL-TRIPEPTIDE--D-ALANYL-D-ALANINE LIGASE"/>
    <property type="match status" value="1"/>
</dbReference>
<name>A0A175A479_9FIRM</name>
<keyword evidence="3" id="KW-0067">ATP-binding</keyword>
<dbReference type="GO" id="GO:0005524">
    <property type="term" value="F:ATP binding"/>
    <property type="evidence" value="ECO:0007669"/>
    <property type="project" value="UniProtKB-KW"/>
</dbReference>
<dbReference type="Pfam" id="PF08245">
    <property type="entry name" value="Mur_ligase_M"/>
    <property type="match status" value="1"/>
</dbReference>
<dbReference type="Pfam" id="PF02875">
    <property type="entry name" value="Mur_ligase_C"/>
    <property type="match status" value="1"/>
</dbReference>
<keyword evidence="4" id="KW-1133">Transmembrane helix</keyword>
<feature type="transmembrane region" description="Helical" evidence="4">
    <location>
        <begin position="52"/>
        <end position="68"/>
    </location>
</feature>
<evidence type="ECO:0000256" key="3">
    <source>
        <dbReference type="ARBA" id="ARBA00022840"/>
    </source>
</evidence>
<dbReference type="InterPro" id="IPR004101">
    <property type="entry name" value="Mur_ligase_C"/>
</dbReference>
<evidence type="ECO:0000259" key="6">
    <source>
        <dbReference type="Pfam" id="PF08245"/>
    </source>
</evidence>
<reference evidence="7 8" key="1">
    <citation type="submission" date="2015-09" db="EMBL/GenBank/DDBJ databases">
        <authorList>
            <consortium name="Pathogen Informatics"/>
        </authorList>
    </citation>
    <scope>NUCLEOTIDE SEQUENCE [LARGE SCALE GENOMIC DNA]</scope>
    <source>
        <strain evidence="7 8">2789STDY5834928</strain>
    </source>
</reference>
<dbReference type="EMBL" id="CZBY01000019">
    <property type="protein sequence ID" value="CUQ90260.1"/>
    <property type="molecule type" value="Genomic_DNA"/>
</dbReference>
<evidence type="ECO:0000256" key="1">
    <source>
        <dbReference type="ARBA" id="ARBA00022598"/>
    </source>
</evidence>
<feature type="transmembrane region" description="Helical" evidence="4">
    <location>
        <begin position="74"/>
        <end position="93"/>
    </location>
</feature>
<feature type="transmembrane region" description="Helical" evidence="4">
    <location>
        <begin position="132"/>
        <end position="155"/>
    </location>
</feature>
<feature type="domain" description="Mur ligase central" evidence="6">
    <location>
        <begin position="187"/>
        <end position="372"/>
    </location>
</feature>
<feature type="transmembrane region" description="Helical" evidence="4">
    <location>
        <begin position="105"/>
        <end position="126"/>
    </location>
</feature>
<dbReference type="Gene3D" id="3.40.1190.10">
    <property type="entry name" value="Mur-like, catalytic domain"/>
    <property type="match status" value="1"/>
</dbReference>
<dbReference type="PROSITE" id="PS51257">
    <property type="entry name" value="PROKAR_LIPOPROTEIN"/>
    <property type="match status" value="1"/>
</dbReference>
<dbReference type="SUPFAM" id="SSF53244">
    <property type="entry name" value="MurD-like peptide ligases, peptide-binding domain"/>
    <property type="match status" value="1"/>
</dbReference>
<dbReference type="InterPro" id="IPR036565">
    <property type="entry name" value="Mur-like_cat_sf"/>
</dbReference>
<dbReference type="Proteomes" id="UP000095662">
    <property type="component" value="Unassembled WGS sequence"/>
</dbReference>
<dbReference type="Gene3D" id="3.90.190.20">
    <property type="entry name" value="Mur ligase, C-terminal domain"/>
    <property type="match status" value="1"/>
</dbReference>
<dbReference type="AlphaFoldDB" id="A0A175A479"/>
<feature type="domain" description="Mur ligase C-terminal" evidence="5">
    <location>
        <begin position="394"/>
        <end position="508"/>
    </location>
</feature>
<dbReference type="InterPro" id="IPR051046">
    <property type="entry name" value="MurCDEF_CellWall_CoF430Synth"/>
</dbReference>
<evidence type="ECO:0000313" key="8">
    <source>
        <dbReference type="Proteomes" id="UP000095662"/>
    </source>
</evidence>
<keyword evidence="4" id="KW-0812">Transmembrane</keyword>
<evidence type="ECO:0000259" key="5">
    <source>
        <dbReference type="Pfam" id="PF02875"/>
    </source>
</evidence>
<dbReference type="InterPro" id="IPR036615">
    <property type="entry name" value="Mur_ligase_C_dom_sf"/>
</dbReference>
<feature type="transmembrane region" description="Helical" evidence="4">
    <location>
        <begin position="6"/>
        <end position="25"/>
    </location>
</feature>
<accession>A0A175A479</accession>
<gene>
    <name evidence="7" type="primary">murF</name>
    <name evidence="7" type="ORF">ERS852540_02082</name>
</gene>
<dbReference type="PANTHER" id="PTHR43024">
    <property type="entry name" value="UDP-N-ACETYLMURAMOYL-TRIPEPTIDE--D-ALANYL-D-ALANINE LIGASE"/>
    <property type="match status" value="1"/>
</dbReference>
<evidence type="ECO:0000313" key="7">
    <source>
        <dbReference type="EMBL" id="CUQ90260.1"/>
    </source>
</evidence>
<proteinExistence type="predicted"/>
<dbReference type="STRING" id="39492.ERS852540_02082"/>
<evidence type="ECO:0000256" key="4">
    <source>
        <dbReference type="SAM" id="Phobius"/>
    </source>
</evidence>
<evidence type="ECO:0000256" key="2">
    <source>
        <dbReference type="ARBA" id="ARBA00022741"/>
    </source>
</evidence>
<sequence>MDILRLIAVAVLGMALGTSCGLNFIHYMHMFQLNSYHADEQFKWIGKNIKDVIMRHVFTIGAILTFIICGETNASTCFIAAAFLFLGIVFSAPKKAKKKLVFTPRVMRMTVTSVILYLLLILLVFLTLGMGYASLAITMCVQILTLVMAMLANLINKPVEAMINRHYINDAKRIINGLPDLTVVGLTGSYGKTSTKFYLEKLLSAKYNVLMTPESYNTTMGVVKVVRGQLNATHEIFLCEMGAKNVGEIKEICDIVKPKHGIITSIGPQHLETFKSIDNIIKTKFELADSLPDKDGIIFLNYDNEYIAKHECNKNKVTYSLGGGTDYYADNISVSENGTQFTVHNGNEEKQFTTKLIGSHNVQNIVGAIAVANTLGVPFADLVMPVKRLECVPHRLQIIKGTNKTIIDDAFNSNPTGAKAALDTLAVFEGFKILVSPGMVELGEKEYELNKRFGEQAAEICDFVIAVGERQAVPIVDGLKAKGYPEEKTYVAKNLNEALAKVENIKTGGEKKIVLLENDLPDNY</sequence>
<organism evidence="7 8">
    <name type="scientific">[Eubacterium] siraeum</name>
    <dbReference type="NCBI Taxonomy" id="39492"/>
    <lineage>
        <taxon>Bacteria</taxon>
        <taxon>Bacillati</taxon>
        <taxon>Bacillota</taxon>
        <taxon>Clostridia</taxon>
        <taxon>Eubacteriales</taxon>
        <taxon>Oscillospiraceae</taxon>
        <taxon>Oscillospiraceae incertae sedis</taxon>
    </lineage>
</organism>
<keyword evidence="1 7" id="KW-0436">Ligase</keyword>
<protein>
    <submittedName>
        <fullName evidence="7">UDP-N-acetylmuramoyl-tripeptide--D-alanyl-D-alanine ligase</fullName>
        <ecNumber evidence="7">6.3.2.10</ecNumber>
    </submittedName>
</protein>
<dbReference type="EC" id="6.3.2.10" evidence="7"/>
<dbReference type="SUPFAM" id="SSF53623">
    <property type="entry name" value="MurD-like peptide ligases, catalytic domain"/>
    <property type="match status" value="1"/>
</dbReference>
<dbReference type="GO" id="GO:0047480">
    <property type="term" value="F:UDP-N-acetylmuramoyl-tripeptide-D-alanyl-D-alanine ligase activity"/>
    <property type="evidence" value="ECO:0007669"/>
    <property type="project" value="UniProtKB-EC"/>
</dbReference>
<dbReference type="InterPro" id="IPR013221">
    <property type="entry name" value="Mur_ligase_cen"/>
</dbReference>
<keyword evidence="4" id="KW-0472">Membrane</keyword>